<name>A0ABW4PWU6_9MICO</name>
<proteinExistence type="predicted"/>
<keyword evidence="3" id="KW-1185">Reference proteome</keyword>
<accession>A0ABW4PWU6</accession>
<dbReference type="Pfam" id="PF08242">
    <property type="entry name" value="Methyltransf_12"/>
    <property type="match status" value="1"/>
</dbReference>
<dbReference type="EC" id="2.1.1.222" evidence="2"/>
<dbReference type="InterPro" id="IPR013217">
    <property type="entry name" value="Methyltransf_12"/>
</dbReference>
<sequence length="217" mass="22895">MTHPSPHPDRSPLEHWEERYGSAPIWSGKVNATLADVAAAWTPGRSIDLGCGEGGDVLWLAEHGWDALGLDLSPTAIGRAREEAARRGAAITGRARFEAQDLSAWEPAAGSADLVTASFLHSDVALDRTGILRRAGSAVTAGGRLAILSHAAPPPRSAALHEGHGPRMLGAAEELELLAPAEEDWEVEVAEDRSRPVTAPDGSPAALPDALIVLRRR</sequence>
<gene>
    <name evidence="2" type="ORF">ACFSDA_04165</name>
</gene>
<evidence type="ECO:0000259" key="1">
    <source>
        <dbReference type="Pfam" id="PF08242"/>
    </source>
</evidence>
<evidence type="ECO:0000313" key="2">
    <source>
        <dbReference type="EMBL" id="MFD1834265.1"/>
    </source>
</evidence>
<dbReference type="GO" id="GO:0102208">
    <property type="term" value="F:2-polyprenyl-6-hydroxyphenol methylase activity"/>
    <property type="evidence" value="ECO:0007669"/>
    <property type="project" value="UniProtKB-EC"/>
</dbReference>
<keyword evidence="2" id="KW-0489">Methyltransferase</keyword>
<protein>
    <submittedName>
        <fullName evidence="2">Class I SAM-dependent methyltransferase</fullName>
        <ecNumber evidence="2">2.1.1.222</ecNumber>
        <ecNumber evidence="2">2.1.1.64</ecNumber>
    </submittedName>
</protein>
<dbReference type="Gene3D" id="3.40.50.150">
    <property type="entry name" value="Vaccinia Virus protein VP39"/>
    <property type="match status" value="1"/>
</dbReference>
<dbReference type="GO" id="GO:0061542">
    <property type="term" value="F:3-demethylubiquinol 3-O-methyltransferase activity"/>
    <property type="evidence" value="ECO:0007669"/>
    <property type="project" value="UniProtKB-EC"/>
</dbReference>
<comment type="caution">
    <text evidence="2">The sequence shown here is derived from an EMBL/GenBank/DDBJ whole genome shotgun (WGS) entry which is preliminary data.</text>
</comment>
<dbReference type="SUPFAM" id="SSF53335">
    <property type="entry name" value="S-adenosyl-L-methionine-dependent methyltransferases"/>
    <property type="match status" value="1"/>
</dbReference>
<dbReference type="CDD" id="cd02440">
    <property type="entry name" value="AdoMet_MTases"/>
    <property type="match status" value="1"/>
</dbReference>
<reference evidence="3" key="1">
    <citation type="journal article" date="2019" name="Int. J. Syst. Evol. Microbiol.">
        <title>The Global Catalogue of Microorganisms (GCM) 10K type strain sequencing project: providing services to taxonomists for standard genome sequencing and annotation.</title>
        <authorList>
            <consortium name="The Broad Institute Genomics Platform"/>
            <consortium name="The Broad Institute Genome Sequencing Center for Infectious Disease"/>
            <person name="Wu L."/>
            <person name="Ma J."/>
        </authorList>
    </citation>
    <scope>NUCLEOTIDE SEQUENCE [LARGE SCALE GENOMIC DNA]</scope>
    <source>
        <strain evidence="3">JCM 11650</strain>
    </source>
</reference>
<organism evidence="2 3">
    <name type="scientific">Brachybacterium rhamnosum</name>
    <dbReference type="NCBI Taxonomy" id="173361"/>
    <lineage>
        <taxon>Bacteria</taxon>
        <taxon>Bacillati</taxon>
        <taxon>Actinomycetota</taxon>
        <taxon>Actinomycetes</taxon>
        <taxon>Micrococcales</taxon>
        <taxon>Dermabacteraceae</taxon>
        <taxon>Brachybacterium</taxon>
    </lineage>
</organism>
<dbReference type="Proteomes" id="UP001597280">
    <property type="component" value="Unassembled WGS sequence"/>
</dbReference>
<feature type="domain" description="Methyltransferase type 12" evidence="1">
    <location>
        <begin position="47"/>
        <end position="145"/>
    </location>
</feature>
<keyword evidence="2" id="KW-0808">Transferase</keyword>
<dbReference type="EC" id="2.1.1.64" evidence="2"/>
<dbReference type="EMBL" id="JBHUFL010000002">
    <property type="protein sequence ID" value="MFD1834265.1"/>
    <property type="molecule type" value="Genomic_DNA"/>
</dbReference>
<dbReference type="PANTHER" id="PTHR43861">
    <property type="entry name" value="TRANS-ACONITATE 2-METHYLTRANSFERASE-RELATED"/>
    <property type="match status" value="1"/>
</dbReference>
<dbReference type="GO" id="GO:0032259">
    <property type="term" value="P:methylation"/>
    <property type="evidence" value="ECO:0007669"/>
    <property type="project" value="UniProtKB-KW"/>
</dbReference>
<evidence type="ECO:0000313" key="3">
    <source>
        <dbReference type="Proteomes" id="UP001597280"/>
    </source>
</evidence>
<dbReference type="InterPro" id="IPR029063">
    <property type="entry name" value="SAM-dependent_MTases_sf"/>
</dbReference>
<dbReference type="RefSeq" id="WP_343903644.1">
    <property type="nucleotide sequence ID" value="NZ_BAAAIS010000002.1"/>
</dbReference>